<dbReference type="EMBL" id="MPUH01000473">
    <property type="protein sequence ID" value="OMJ79396.1"/>
    <property type="molecule type" value="Genomic_DNA"/>
</dbReference>
<organism evidence="1 2">
    <name type="scientific">Stentor coeruleus</name>
    <dbReference type="NCBI Taxonomy" id="5963"/>
    <lineage>
        <taxon>Eukaryota</taxon>
        <taxon>Sar</taxon>
        <taxon>Alveolata</taxon>
        <taxon>Ciliophora</taxon>
        <taxon>Postciliodesmatophora</taxon>
        <taxon>Heterotrichea</taxon>
        <taxon>Heterotrichida</taxon>
        <taxon>Stentoridae</taxon>
        <taxon>Stentor</taxon>
    </lineage>
</organism>
<gene>
    <name evidence="1" type="ORF">SteCoe_20599</name>
</gene>
<reference evidence="1 2" key="1">
    <citation type="submission" date="2016-11" db="EMBL/GenBank/DDBJ databases">
        <title>The macronuclear genome of Stentor coeruleus: a giant cell with tiny introns.</title>
        <authorList>
            <person name="Slabodnick M."/>
            <person name="Ruby J.G."/>
            <person name="Reiff S.B."/>
            <person name="Swart E.C."/>
            <person name="Gosai S."/>
            <person name="Prabakaran S."/>
            <person name="Witkowska E."/>
            <person name="Larue G.E."/>
            <person name="Fisher S."/>
            <person name="Freeman R.M."/>
            <person name="Gunawardena J."/>
            <person name="Chu W."/>
            <person name="Stover N.A."/>
            <person name="Gregory B.D."/>
            <person name="Nowacki M."/>
            <person name="Derisi J."/>
            <person name="Roy S.W."/>
            <person name="Marshall W.F."/>
            <person name="Sood P."/>
        </authorList>
    </citation>
    <scope>NUCLEOTIDE SEQUENCE [LARGE SCALE GENOMIC DNA]</scope>
    <source>
        <strain evidence="1">WM001</strain>
    </source>
</reference>
<evidence type="ECO:0000313" key="2">
    <source>
        <dbReference type="Proteomes" id="UP000187209"/>
    </source>
</evidence>
<protein>
    <submittedName>
        <fullName evidence="1">Uncharacterized protein</fullName>
    </submittedName>
</protein>
<proteinExistence type="predicted"/>
<keyword evidence="2" id="KW-1185">Reference proteome</keyword>
<dbReference type="Proteomes" id="UP000187209">
    <property type="component" value="Unassembled WGS sequence"/>
</dbReference>
<name>A0A1R2BRM6_9CILI</name>
<evidence type="ECO:0000313" key="1">
    <source>
        <dbReference type="EMBL" id="OMJ79396.1"/>
    </source>
</evidence>
<sequence length="289" mass="34396">MISSLAALRKITKPGAEVATPIEGFQRYLEKKQESELVPTGYTNIKKGASIGLIYKTLRQNQRNLLTKSLYCWKFETIRQDLQADKSFLELQIKQILKSAILTFRHNHLSQRRLAFYSWKLFIKAKTQLPLIKVLNNLKNTYQRWAFYKLYSLQIEKTRLVYHIINSLLQIVRKKFLRWKLNSDNKTIGEIIDHKSAVINFQSFQREKVYELITYYRKIRQVIIKRAFFIWGCLEKTKVVVRADKVQEEKETVAMKKLKRQKEKHEGVVVEARIKEHLVEMMIQIFNVE</sequence>
<dbReference type="OrthoDB" id="10609407at2759"/>
<dbReference type="AlphaFoldDB" id="A0A1R2BRM6"/>
<accession>A0A1R2BRM6</accession>
<comment type="caution">
    <text evidence="1">The sequence shown here is derived from an EMBL/GenBank/DDBJ whole genome shotgun (WGS) entry which is preliminary data.</text>
</comment>